<evidence type="ECO:0000256" key="4">
    <source>
        <dbReference type="ARBA" id="ARBA00022695"/>
    </source>
</evidence>
<organism evidence="9 10">
    <name type="scientific">Lactonifactor longoviformis DSM 17459</name>
    <dbReference type="NCBI Taxonomy" id="1122155"/>
    <lineage>
        <taxon>Bacteria</taxon>
        <taxon>Bacillati</taxon>
        <taxon>Bacillota</taxon>
        <taxon>Clostridia</taxon>
        <taxon>Eubacteriales</taxon>
        <taxon>Clostridiaceae</taxon>
        <taxon>Lactonifactor</taxon>
    </lineage>
</organism>
<keyword evidence="4" id="KW-0548">Nucleotidyltransferase</keyword>
<dbReference type="Pfam" id="PF09115">
    <property type="entry name" value="DNApol3-delta_C"/>
    <property type="match status" value="1"/>
</dbReference>
<evidence type="ECO:0000256" key="3">
    <source>
        <dbReference type="ARBA" id="ARBA00022679"/>
    </source>
</evidence>
<dbReference type="SUPFAM" id="SSF52540">
    <property type="entry name" value="P-loop containing nucleoside triphosphate hydrolases"/>
    <property type="match status" value="1"/>
</dbReference>
<keyword evidence="5" id="KW-0235">DNA replication</keyword>
<evidence type="ECO:0000256" key="7">
    <source>
        <dbReference type="ARBA" id="ARBA00049244"/>
    </source>
</evidence>
<keyword evidence="6" id="KW-0239">DNA-directed DNA polymerase</keyword>
<dbReference type="InterPro" id="IPR050238">
    <property type="entry name" value="DNA_Rep/Repair_Clamp_Loader"/>
</dbReference>
<feature type="domain" description="DNA polymerase III delta subunit C-terminal" evidence="8">
    <location>
        <begin position="227"/>
        <end position="325"/>
    </location>
</feature>
<dbReference type="InterPro" id="IPR027417">
    <property type="entry name" value="P-loop_NTPase"/>
</dbReference>
<protein>
    <recommendedName>
        <fullName evidence="2">DNA polymerase III subunit delta'</fullName>
        <ecNumber evidence="1">2.7.7.7</ecNumber>
    </recommendedName>
</protein>
<comment type="catalytic activity">
    <reaction evidence="7">
        <text>DNA(n) + a 2'-deoxyribonucleoside 5'-triphosphate = DNA(n+1) + diphosphate</text>
        <dbReference type="Rhea" id="RHEA:22508"/>
        <dbReference type="Rhea" id="RHEA-COMP:17339"/>
        <dbReference type="Rhea" id="RHEA-COMP:17340"/>
        <dbReference type="ChEBI" id="CHEBI:33019"/>
        <dbReference type="ChEBI" id="CHEBI:61560"/>
        <dbReference type="ChEBI" id="CHEBI:173112"/>
        <dbReference type="EC" id="2.7.7.7"/>
    </reaction>
</comment>
<dbReference type="Proteomes" id="UP000184245">
    <property type="component" value="Unassembled WGS sequence"/>
</dbReference>
<dbReference type="Pfam" id="PF13177">
    <property type="entry name" value="DNA_pol3_delta2"/>
    <property type="match status" value="1"/>
</dbReference>
<name>A0A1M5CFU6_9CLOT</name>
<dbReference type="GO" id="GO:0003887">
    <property type="term" value="F:DNA-directed DNA polymerase activity"/>
    <property type="evidence" value="ECO:0007669"/>
    <property type="project" value="UniProtKB-KW"/>
</dbReference>
<evidence type="ECO:0000313" key="10">
    <source>
        <dbReference type="Proteomes" id="UP000184245"/>
    </source>
</evidence>
<gene>
    <name evidence="9" type="ORF">SAMN02745158_04131</name>
</gene>
<sequence length="329" mass="37335">MQGFEEVLGHEEIIRHLQNAVAMNKVSHSYIFAGETGSGKKLLANLFAMTLQCEKRGIEPCLECASCKKALSKNQPDIINVTHEKPNTISIEDIREQVIGDIQIKPYASPYKIYIINDAEKLTVQAQNALLKTIEEPPSYGVVMLLANNVSALLPTILSRCVVLNLKAVGDNLIKTYLMERLHIPDYQADMCVSFAQGNVGKAEQIASSEEFNEMTESALKILRHAEEMELNDLIDTIKSLTQEKNTIYEYLDLFLLWFRDVLLFKATREVDSLVFRQEINYIKERARKSSYEGLETIINAVETAKVRLNANVNFELVMELLFLTIREN</sequence>
<keyword evidence="3" id="KW-0808">Transferase</keyword>
<dbReference type="GO" id="GO:0009360">
    <property type="term" value="C:DNA polymerase III complex"/>
    <property type="evidence" value="ECO:0007669"/>
    <property type="project" value="InterPro"/>
</dbReference>
<evidence type="ECO:0000256" key="1">
    <source>
        <dbReference type="ARBA" id="ARBA00012417"/>
    </source>
</evidence>
<dbReference type="EC" id="2.7.7.7" evidence="1"/>
<dbReference type="EMBL" id="FQVI01000039">
    <property type="protein sequence ID" value="SHF53487.1"/>
    <property type="molecule type" value="Genomic_DNA"/>
</dbReference>
<dbReference type="AlphaFoldDB" id="A0A1M5CFU6"/>
<dbReference type="OrthoDB" id="9810148at2"/>
<dbReference type="PROSITE" id="PS00675">
    <property type="entry name" value="SIGMA54_INTERACT_1"/>
    <property type="match status" value="1"/>
</dbReference>
<evidence type="ECO:0000256" key="5">
    <source>
        <dbReference type="ARBA" id="ARBA00022705"/>
    </source>
</evidence>
<accession>A0A1M5CFU6</accession>
<evidence type="ECO:0000256" key="2">
    <source>
        <dbReference type="ARBA" id="ARBA00014363"/>
    </source>
</evidence>
<evidence type="ECO:0000256" key="6">
    <source>
        <dbReference type="ARBA" id="ARBA00022932"/>
    </source>
</evidence>
<dbReference type="GO" id="GO:0003677">
    <property type="term" value="F:DNA binding"/>
    <property type="evidence" value="ECO:0007669"/>
    <property type="project" value="InterPro"/>
</dbReference>
<reference evidence="9 10" key="1">
    <citation type="submission" date="2016-11" db="EMBL/GenBank/DDBJ databases">
        <authorList>
            <person name="Jaros S."/>
            <person name="Januszkiewicz K."/>
            <person name="Wedrychowicz H."/>
        </authorList>
    </citation>
    <scope>NUCLEOTIDE SEQUENCE [LARGE SCALE GENOMIC DNA]</scope>
    <source>
        <strain evidence="9 10">DSM 17459</strain>
    </source>
</reference>
<dbReference type="STRING" id="1122155.SAMN02745158_04131"/>
<dbReference type="InterPro" id="IPR025662">
    <property type="entry name" value="Sigma_54_int_dom_ATP-bd_1"/>
</dbReference>
<evidence type="ECO:0000259" key="8">
    <source>
        <dbReference type="Pfam" id="PF09115"/>
    </source>
</evidence>
<dbReference type="PANTHER" id="PTHR11669">
    <property type="entry name" value="REPLICATION FACTOR C / DNA POLYMERASE III GAMMA-TAU SUBUNIT"/>
    <property type="match status" value="1"/>
</dbReference>
<evidence type="ECO:0000313" key="9">
    <source>
        <dbReference type="EMBL" id="SHF53487.1"/>
    </source>
</evidence>
<dbReference type="GO" id="GO:0006261">
    <property type="term" value="P:DNA-templated DNA replication"/>
    <property type="evidence" value="ECO:0007669"/>
    <property type="project" value="TreeGrafter"/>
</dbReference>
<proteinExistence type="predicted"/>
<keyword evidence="10" id="KW-1185">Reference proteome</keyword>
<dbReference type="Gene3D" id="3.40.50.300">
    <property type="entry name" value="P-loop containing nucleotide triphosphate hydrolases"/>
    <property type="match status" value="1"/>
</dbReference>
<dbReference type="RefSeq" id="WP_072854658.1">
    <property type="nucleotide sequence ID" value="NZ_FQVI01000039.1"/>
</dbReference>
<dbReference type="PANTHER" id="PTHR11669:SF8">
    <property type="entry name" value="DNA POLYMERASE III SUBUNIT DELTA"/>
    <property type="match status" value="1"/>
</dbReference>
<dbReference type="InterPro" id="IPR015199">
    <property type="entry name" value="DNA_pol_III_delta_C"/>
</dbReference>